<reference evidence="1" key="1">
    <citation type="submission" date="2021-07" db="EMBL/GenBank/DDBJ databases">
        <title>Genomic diversity and antimicrobial resistance of Prevotella spp. isolated from chronic lung disease airways.</title>
        <authorList>
            <person name="Webb K.A."/>
            <person name="Olagoke O.S."/>
            <person name="Baird T."/>
            <person name="Neill J."/>
            <person name="Pham A."/>
            <person name="Wells T.J."/>
            <person name="Ramsay K.A."/>
            <person name="Bell S.C."/>
            <person name="Sarovich D.S."/>
            <person name="Price E.P."/>
        </authorList>
    </citation>
    <scope>NUCLEOTIDE SEQUENCE</scope>
    <source>
        <strain evidence="1">SCHI0047.S.3</strain>
    </source>
</reference>
<evidence type="ECO:0000313" key="2">
    <source>
        <dbReference type="Proteomes" id="UP001196873"/>
    </source>
</evidence>
<name>A0AAW4NTG2_9BACT</name>
<dbReference type="EMBL" id="JAHXRF010000020">
    <property type="protein sequence ID" value="MBW4866683.1"/>
    <property type="molecule type" value="Genomic_DNA"/>
</dbReference>
<dbReference type="Proteomes" id="UP001196873">
    <property type="component" value="Unassembled WGS sequence"/>
</dbReference>
<evidence type="ECO:0000313" key="1">
    <source>
        <dbReference type="EMBL" id="MBW4866683.1"/>
    </source>
</evidence>
<dbReference type="AlphaFoldDB" id="A0AAW4NTG2"/>
<dbReference type="RefSeq" id="WP_219427459.1">
    <property type="nucleotide sequence ID" value="NZ_JAHXRD010000005.1"/>
</dbReference>
<organism evidence="1 2">
    <name type="scientific">Segatella salivae</name>
    <dbReference type="NCBI Taxonomy" id="228604"/>
    <lineage>
        <taxon>Bacteria</taxon>
        <taxon>Pseudomonadati</taxon>
        <taxon>Bacteroidota</taxon>
        <taxon>Bacteroidia</taxon>
        <taxon>Bacteroidales</taxon>
        <taxon>Prevotellaceae</taxon>
        <taxon>Segatella</taxon>
    </lineage>
</organism>
<sequence>MNVDPKFTKEIQEWLNQEPFPLDSASAGASLLLRIAPRNQAYARFLSLSLQRPEAIIDKIVYELKQHLKYRLDGLTLDEVNLLDKEVIPSAEKLLDNGKPAADDDALLLDTENKPVIPLQVNISDDSEKPCFVRQLGRREDHDKLPEEVQQLWVDNGNLYKDIKALFEELKAMNDLPSCQRYDKLQLLASMDAKYFKQMAAYDEAVVDTTTPTTPSTENTETTLDNSVNSARSYLSKNQSKLATLKLAVEGEGASDSDRAAFTDLLAKMQQRVDTIRKAGAVIGDDLRTSLVALGLSFDDKQENTTESETAE</sequence>
<proteinExistence type="predicted"/>
<gene>
    <name evidence="1" type="ORF">KZY68_11890</name>
</gene>
<accession>A0AAW4NTG2</accession>
<protein>
    <submittedName>
        <fullName evidence="1">Uncharacterized protein</fullName>
    </submittedName>
</protein>
<comment type="caution">
    <text evidence="1">The sequence shown here is derived from an EMBL/GenBank/DDBJ whole genome shotgun (WGS) entry which is preliminary data.</text>
</comment>